<sequence>MRWQHLSERQTGVAIPEREVLKQREMNDLLAQREAHLKKRLHKIVSYETAESIFDVPDDRFLMRFIDFFLSSVGDGERHR</sequence>
<gene>
    <name evidence="1" type="ORF">TNCT_714191</name>
</gene>
<reference evidence="1" key="1">
    <citation type="submission" date="2020-07" db="EMBL/GenBank/DDBJ databases">
        <title>Multicomponent nature underlies the extraordinary mechanical properties of spider dragline silk.</title>
        <authorList>
            <person name="Kono N."/>
            <person name="Nakamura H."/>
            <person name="Mori M."/>
            <person name="Yoshida Y."/>
            <person name="Ohtoshi R."/>
            <person name="Malay A.D."/>
            <person name="Moran D.A.P."/>
            <person name="Tomita M."/>
            <person name="Numata K."/>
            <person name="Arakawa K."/>
        </authorList>
    </citation>
    <scope>NUCLEOTIDE SEQUENCE</scope>
</reference>
<dbReference type="AlphaFoldDB" id="A0A8X6GSU9"/>
<evidence type="ECO:0000313" key="2">
    <source>
        <dbReference type="Proteomes" id="UP000887116"/>
    </source>
</evidence>
<protein>
    <submittedName>
        <fullName evidence="1">Uncharacterized protein</fullName>
    </submittedName>
</protein>
<keyword evidence="2" id="KW-1185">Reference proteome</keyword>
<evidence type="ECO:0000313" key="1">
    <source>
        <dbReference type="EMBL" id="GFR10498.1"/>
    </source>
</evidence>
<dbReference type="Proteomes" id="UP000887116">
    <property type="component" value="Unassembled WGS sequence"/>
</dbReference>
<organism evidence="1 2">
    <name type="scientific">Trichonephila clavata</name>
    <name type="common">Joro spider</name>
    <name type="synonym">Nephila clavata</name>
    <dbReference type="NCBI Taxonomy" id="2740835"/>
    <lineage>
        <taxon>Eukaryota</taxon>
        <taxon>Metazoa</taxon>
        <taxon>Ecdysozoa</taxon>
        <taxon>Arthropoda</taxon>
        <taxon>Chelicerata</taxon>
        <taxon>Arachnida</taxon>
        <taxon>Araneae</taxon>
        <taxon>Araneomorphae</taxon>
        <taxon>Entelegynae</taxon>
        <taxon>Araneoidea</taxon>
        <taxon>Nephilidae</taxon>
        <taxon>Trichonephila</taxon>
    </lineage>
</organism>
<name>A0A8X6GSU9_TRICU</name>
<proteinExistence type="predicted"/>
<dbReference type="EMBL" id="BMAO01016695">
    <property type="protein sequence ID" value="GFR10498.1"/>
    <property type="molecule type" value="Genomic_DNA"/>
</dbReference>
<accession>A0A8X6GSU9</accession>
<comment type="caution">
    <text evidence="1">The sequence shown here is derived from an EMBL/GenBank/DDBJ whole genome shotgun (WGS) entry which is preliminary data.</text>
</comment>
<dbReference type="OrthoDB" id="10274361at2759"/>